<evidence type="ECO:0000256" key="9">
    <source>
        <dbReference type="ARBA" id="ARBA00023002"/>
    </source>
</evidence>
<keyword evidence="8" id="KW-0223">Dioxygenase</keyword>
<dbReference type="Pfam" id="PF13640">
    <property type="entry name" value="2OG-FeII_Oxy_3"/>
    <property type="match status" value="1"/>
</dbReference>
<dbReference type="InterPro" id="IPR006620">
    <property type="entry name" value="Pro_4_hyd_alph"/>
</dbReference>
<evidence type="ECO:0000256" key="6">
    <source>
        <dbReference type="ARBA" id="ARBA00022862"/>
    </source>
</evidence>
<keyword evidence="10" id="KW-0408">Iron</keyword>
<evidence type="ECO:0000256" key="10">
    <source>
        <dbReference type="ARBA" id="ARBA00023004"/>
    </source>
</evidence>
<dbReference type="PROSITE" id="PS51352">
    <property type="entry name" value="THIOREDOXIN_2"/>
    <property type="match status" value="1"/>
</dbReference>
<dbReference type="EC" id="1.11.1.24" evidence="3"/>
<comment type="caution">
    <text evidence="19">The sequence shown here is derived from an EMBL/GenBank/DDBJ whole genome shotgun (WGS) entry which is preliminary data.</text>
</comment>
<sequence length="377" mass="43798">MKPQTPLLRVGDPAPWFRLPTQNKGDFFLRNNAGKPILLLFYALDEIPACREIACRFRDLMPILNQSNLRVFSISSDQPESRLIFAQTHNIPFSLLCDCKFEVSLKYRVCSSADGDHSTLSYLRTGFLLDSNQRILGIYPLNNLEEAIQKLLGDLQVLIRREEPRHMQMQAPVLLIPNVLDLKFCRYLMEIWETQGNSESGFMKRDGEKTVGYLDPSHKRRRDHFIEDLALINHIDFLMQRRVFPEIQHAFQFEVSRRESYKIACYNAEEGGYFRPHRDNTTPGTAHRRFAMTINLNVEEYVGGFLRFPEHCLHLYKPDTGSAIIFSCSLMHEATDITAGRRFALLSFFYGDKDAQARQVYEKKAQNNYEQVIRVES</sequence>
<dbReference type="GO" id="GO:0005737">
    <property type="term" value="C:cytoplasm"/>
    <property type="evidence" value="ECO:0007669"/>
    <property type="project" value="TreeGrafter"/>
</dbReference>
<dbReference type="Pfam" id="PF00578">
    <property type="entry name" value="AhpC-TSA"/>
    <property type="match status" value="1"/>
</dbReference>
<dbReference type="GO" id="GO:0045454">
    <property type="term" value="P:cell redox homeostasis"/>
    <property type="evidence" value="ECO:0007669"/>
    <property type="project" value="TreeGrafter"/>
</dbReference>
<feature type="domain" description="Fe2OG dioxygenase" evidence="18">
    <location>
        <begin position="257"/>
        <end position="352"/>
    </location>
</feature>
<dbReference type="PROSITE" id="PS51471">
    <property type="entry name" value="FE2OG_OXY"/>
    <property type="match status" value="1"/>
</dbReference>
<comment type="function">
    <text evidence="2">Thiol-specific peroxidase that catalyzes the reduction of hydrogen peroxide and organic hydroperoxides to water and alcohols, respectively. Plays a role in cell protection against oxidative stress by detoxifying peroxides and as sensor of hydrogen peroxide-mediated signaling events.</text>
</comment>
<dbReference type="PATRIC" id="fig|1637645.4.peg.7123"/>
<dbReference type="InterPro" id="IPR000866">
    <property type="entry name" value="AhpC/TSA"/>
</dbReference>
<dbReference type="GO" id="GO:0008379">
    <property type="term" value="F:thioredoxin peroxidase activity"/>
    <property type="evidence" value="ECO:0007669"/>
    <property type="project" value="TreeGrafter"/>
</dbReference>
<dbReference type="OrthoDB" id="255432at2"/>
<evidence type="ECO:0000313" key="20">
    <source>
        <dbReference type="Proteomes" id="UP000033607"/>
    </source>
</evidence>
<evidence type="ECO:0000259" key="17">
    <source>
        <dbReference type="PROSITE" id="PS51352"/>
    </source>
</evidence>
<accession>A0A0F5YIF0</accession>
<proteinExistence type="inferred from homology"/>
<gene>
    <name evidence="19" type="ORF">WN50_07515</name>
</gene>
<evidence type="ECO:0000256" key="4">
    <source>
        <dbReference type="ARBA" id="ARBA00022559"/>
    </source>
</evidence>
<comment type="cofactor">
    <cofactor evidence="1">
        <name>L-ascorbate</name>
        <dbReference type="ChEBI" id="CHEBI:38290"/>
    </cofactor>
</comment>
<evidence type="ECO:0000256" key="15">
    <source>
        <dbReference type="ARBA" id="ARBA00041373"/>
    </source>
</evidence>
<dbReference type="Proteomes" id="UP000033607">
    <property type="component" value="Unassembled WGS sequence"/>
</dbReference>
<dbReference type="SMART" id="SM00702">
    <property type="entry name" value="P4Hc"/>
    <property type="match status" value="1"/>
</dbReference>
<evidence type="ECO:0000256" key="7">
    <source>
        <dbReference type="ARBA" id="ARBA00022896"/>
    </source>
</evidence>
<keyword evidence="6" id="KW-0049">Antioxidant</keyword>
<organism evidence="19 20">
    <name type="scientific">Limnoraphis robusta CS-951</name>
    <dbReference type="NCBI Taxonomy" id="1637645"/>
    <lineage>
        <taxon>Bacteria</taxon>
        <taxon>Bacillati</taxon>
        <taxon>Cyanobacteriota</taxon>
        <taxon>Cyanophyceae</taxon>
        <taxon>Oscillatoriophycideae</taxon>
        <taxon>Oscillatoriales</taxon>
        <taxon>Sirenicapillariaceae</taxon>
        <taxon>Limnoraphis</taxon>
    </lineage>
</organism>
<keyword evidence="11" id="KW-1015">Disulfide bond</keyword>
<dbReference type="Gene3D" id="3.40.30.10">
    <property type="entry name" value="Glutaredoxin"/>
    <property type="match status" value="1"/>
</dbReference>
<dbReference type="InterPro" id="IPR013766">
    <property type="entry name" value="Thioredoxin_domain"/>
</dbReference>
<evidence type="ECO:0000256" key="13">
    <source>
        <dbReference type="ARBA" id="ARBA00032824"/>
    </source>
</evidence>
<evidence type="ECO:0000259" key="18">
    <source>
        <dbReference type="PROSITE" id="PS51471"/>
    </source>
</evidence>
<dbReference type="GO" id="GO:0016705">
    <property type="term" value="F:oxidoreductase activity, acting on paired donors, with incorporation or reduction of molecular oxygen"/>
    <property type="evidence" value="ECO:0007669"/>
    <property type="project" value="InterPro"/>
</dbReference>
<keyword evidence="5" id="KW-0479">Metal-binding</keyword>
<protein>
    <recommendedName>
        <fullName evidence="3">thioredoxin-dependent peroxiredoxin</fullName>
        <ecNumber evidence="3">1.11.1.24</ecNumber>
    </recommendedName>
    <alternativeName>
        <fullName evidence="15">Bacterioferritin comigratory protein</fullName>
    </alternativeName>
    <alternativeName>
        <fullName evidence="13">Thioredoxin peroxidase</fullName>
    </alternativeName>
</protein>
<dbReference type="InterPro" id="IPR050924">
    <property type="entry name" value="Peroxiredoxin_BCP/PrxQ"/>
</dbReference>
<dbReference type="InterPro" id="IPR036249">
    <property type="entry name" value="Thioredoxin-like_sf"/>
</dbReference>
<evidence type="ECO:0000256" key="11">
    <source>
        <dbReference type="ARBA" id="ARBA00023157"/>
    </source>
</evidence>
<dbReference type="Gene3D" id="2.60.120.620">
    <property type="entry name" value="q2cbj1_9rhob like domain"/>
    <property type="match status" value="1"/>
</dbReference>
<keyword evidence="9" id="KW-0560">Oxidoreductase</keyword>
<evidence type="ECO:0000256" key="1">
    <source>
        <dbReference type="ARBA" id="ARBA00001961"/>
    </source>
</evidence>
<dbReference type="GO" id="GO:0034599">
    <property type="term" value="P:cellular response to oxidative stress"/>
    <property type="evidence" value="ECO:0007669"/>
    <property type="project" value="TreeGrafter"/>
</dbReference>
<dbReference type="SUPFAM" id="SSF52833">
    <property type="entry name" value="Thioredoxin-like"/>
    <property type="match status" value="1"/>
</dbReference>
<evidence type="ECO:0000256" key="8">
    <source>
        <dbReference type="ARBA" id="ARBA00022964"/>
    </source>
</evidence>
<name>A0A0F5YIF0_9CYAN</name>
<dbReference type="InterPro" id="IPR005123">
    <property type="entry name" value="Oxoglu/Fe-dep_dioxygenase_dom"/>
</dbReference>
<evidence type="ECO:0000256" key="5">
    <source>
        <dbReference type="ARBA" id="ARBA00022723"/>
    </source>
</evidence>
<evidence type="ECO:0000313" key="19">
    <source>
        <dbReference type="EMBL" id="KKD38679.1"/>
    </source>
</evidence>
<evidence type="ECO:0000256" key="16">
    <source>
        <dbReference type="ARBA" id="ARBA00049091"/>
    </source>
</evidence>
<keyword evidence="7" id="KW-0847">Vitamin C</keyword>
<dbReference type="GO" id="GO:0051213">
    <property type="term" value="F:dioxygenase activity"/>
    <property type="evidence" value="ECO:0007669"/>
    <property type="project" value="UniProtKB-KW"/>
</dbReference>
<dbReference type="PANTHER" id="PTHR42801">
    <property type="entry name" value="THIOREDOXIN-DEPENDENT PEROXIDE REDUCTASE"/>
    <property type="match status" value="1"/>
</dbReference>
<dbReference type="InterPro" id="IPR044862">
    <property type="entry name" value="Pro_4_hyd_alph_FE2OG_OXY"/>
</dbReference>
<keyword evidence="4" id="KW-0575">Peroxidase</keyword>
<comment type="similarity">
    <text evidence="14">Belongs to the peroxiredoxin family. BCP/PrxQ subfamily.</text>
</comment>
<dbReference type="AlphaFoldDB" id="A0A0F5YIF0"/>
<dbReference type="GO" id="GO:0031418">
    <property type="term" value="F:L-ascorbic acid binding"/>
    <property type="evidence" value="ECO:0007669"/>
    <property type="project" value="UniProtKB-KW"/>
</dbReference>
<evidence type="ECO:0000256" key="2">
    <source>
        <dbReference type="ARBA" id="ARBA00003330"/>
    </source>
</evidence>
<dbReference type="GO" id="GO:0005506">
    <property type="term" value="F:iron ion binding"/>
    <property type="evidence" value="ECO:0007669"/>
    <property type="project" value="InterPro"/>
</dbReference>
<evidence type="ECO:0000256" key="14">
    <source>
        <dbReference type="ARBA" id="ARBA00038489"/>
    </source>
</evidence>
<dbReference type="PANTHER" id="PTHR42801:SF4">
    <property type="entry name" value="AHPC_TSA FAMILY PROTEIN"/>
    <property type="match status" value="1"/>
</dbReference>
<dbReference type="EMBL" id="LATL02000361">
    <property type="protein sequence ID" value="KKD38679.1"/>
    <property type="molecule type" value="Genomic_DNA"/>
</dbReference>
<dbReference type="RefSeq" id="WP_046277906.1">
    <property type="nucleotide sequence ID" value="NZ_LATL02000361.1"/>
</dbReference>
<evidence type="ECO:0000256" key="12">
    <source>
        <dbReference type="ARBA" id="ARBA00023284"/>
    </source>
</evidence>
<feature type="domain" description="Thioredoxin" evidence="17">
    <location>
        <begin position="8"/>
        <end position="157"/>
    </location>
</feature>
<keyword evidence="12" id="KW-0676">Redox-active center</keyword>
<reference evidence="19 20" key="1">
    <citation type="submission" date="2015-06" db="EMBL/GenBank/DDBJ databases">
        <title>Draft genome assembly of filamentous brackish cyanobacterium Limnoraphis robusta strain CS-951.</title>
        <authorList>
            <person name="Willis A."/>
            <person name="Parks M."/>
            <person name="Burford M.A."/>
        </authorList>
    </citation>
    <scope>NUCLEOTIDE SEQUENCE [LARGE SCALE GENOMIC DNA]</scope>
    <source>
        <strain evidence="19 20">CS-951</strain>
    </source>
</reference>
<comment type="catalytic activity">
    <reaction evidence="16">
        <text>a hydroperoxide + [thioredoxin]-dithiol = an alcohol + [thioredoxin]-disulfide + H2O</text>
        <dbReference type="Rhea" id="RHEA:62620"/>
        <dbReference type="Rhea" id="RHEA-COMP:10698"/>
        <dbReference type="Rhea" id="RHEA-COMP:10700"/>
        <dbReference type="ChEBI" id="CHEBI:15377"/>
        <dbReference type="ChEBI" id="CHEBI:29950"/>
        <dbReference type="ChEBI" id="CHEBI:30879"/>
        <dbReference type="ChEBI" id="CHEBI:35924"/>
        <dbReference type="ChEBI" id="CHEBI:50058"/>
        <dbReference type="EC" id="1.11.1.24"/>
    </reaction>
</comment>
<evidence type="ECO:0000256" key="3">
    <source>
        <dbReference type="ARBA" id="ARBA00013017"/>
    </source>
</evidence>